<evidence type="ECO:0000259" key="5">
    <source>
        <dbReference type="Pfam" id="PF00291"/>
    </source>
</evidence>
<accession>B3T1L2</accession>
<dbReference type="GO" id="GO:0004794">
    <property type="term" value="F:threonine deaminase activity"/>
    <property type="evidence" value="ECO:0007669"/>
    <property type="project" value="TreeGrafter"/>
</dbReference>
<gene>
    <name evidence="6" type="ORF">ALOHA_HF4000010I05ctg1g35</name>
</gene>
<dbReference type="InterPro" id="IPR050147">
    <property type="entry name" value="Ser/Thr_Dehydratase"/>
</dbReference>
<dbReference type="GO" id="GO:0006567">
    <property type="term" value="P:L-threonine catabolic process"/>
    <property type="evidence" value="ECO:0007669"/>
    <property type="project" value="TreeGrafter"/>
</dbReference>
<dbReference type="PANTHER" id="PTHR48078">
    <property type="entry name" value="THREONINE DEHYDRATASE, MITOCHONDRIAL-RELATED"/>
    <property type="match status" value="1"/>
</dbReference>
<dbReference type="NCBIfam" id="TIGR00260">
    <property type="entry name" value="thrC"/>
    <property type="match status" value="1"/>
</dbReference>
<keyword evidence="4" id="KW-0456">Lyase</keyword>
<feature type="domain" description="Tryptophan synthase beta chain-like PALP" evidence="5">
    <location>
        <begin position="45"/>
        <end position="347"/>
    </location>
</feature>
<dbReference type="InterPro" id="IPR004450">
    <property type="entry name" value="Thr_synthase-like"/>
</dbReference>
<comment type="similarity">
    <text evidence="2">Belongs to the threonine synthase family.</text>
</comment>
<evidence type="ECO:0000256" key="1">
    <source>
        <dbReference type="ARBA" id="ARBA00001933"/>
    </source>
</evidence>
<dbReference type="CDD" id="cd01563">
    <property type="entry name" value="Thr-synth_1"/>
    <property type="match status" value="1"/>
</dbReference>
<dbReference type="Gene3D" id="3.40.50.1100">
    <property type="match status" value="2"/>
</dbReference>
<organism evidence="6">
    <name type="scientific">uncultured marine microorganism HF4000_010I05</name>
    <dbReference type="NCBI Taxonomy" id="455517"/>
    <lineage>
        <taxon>unclassified sequences</taxon>
        <taxon>environmental samples</taxon>
    </lineage>
</organism>
<dbReference type="GO" id="GO:0009097">
    <property type="term" value="P:isoleucine biosynthetic process"/>
    <property type="evidence" value="ECO:0007669"/>
    <property type="project" value="TreeGrafter"/>
</dbReference>
<protein>
    <submittedName>
        <fullName evidence="6">Putative Pyridoxal-phosphate dependent enzyme</fullName>
    </submittedName>
</protein>
<name>B3T1L2_9ZZZZ</name>
<comment type="cofactor">
    <cofactor evidence="1">
        <name>pyridoxal 5'-phosphate</name>
        <dbReference type="ChEBI" id="CHEBI:597326"/>
    </cofactor>
</comment>
<dbReference type="FunFam" id="3.40.50.1100:FF:000055">
    <property type="entry name" value="Threonine synthase"/>
    <property type="match status" value="1"/>
</dbReference>
<dbReference type="GO" id="GO:0006565">
    <property type="term" value="P:L-serine catabolic process"/>
    <property type="evidence" value="ECO:0007669"/>
    <property type="project" value="TreeGrafter"/>
</dbReference>
<sequence length="356" mass="37393">MALLRCDTCGSPLDVAYNHQIVGPQLPCWAGPRIPHPVHDANSVVSLGEGNTPCVELQSTGEFLGLCGLYGKLEFLNPTGSFKDRGTAIMISVAREQGVAEIVEDSSGNAGASVAAYAARTGIRAHIFVPASAPAAKIQQIKVYGAQTHSVEGPREATTDAAVAFSNEHGLVYASHNLSPYFIEGTKTFPYEVASQWADDLPEHLVIPVGNGSLFIGAWKGFQELLDGGQISKMPRIHCVQAMAISPIVAAYRGGEWSPKAGARTVAGGIASASPPRKPQMLAVLGATDGVAVAVEEEEILEWQLQLARREGIYAEPTSAAAFAGLARLVEMGTIRSSETVLVPITGSGLKDAPPI</sequence>
<dbReference type="SUPFAM" id="SSF53686">
    <property type="entry name" value="Tryptophan synthase beta subunit-like PLP-dependent enzymes"/>
    <property type="match status" value="1"/>
</dbReference>
<dbReference type="Pfam" id="PF00291">
    <property type="entry name" value="PALP"/>
    <property type="match status" value="1"/>
</dbReference>
<keyword evidence="3" id="KW-0663">Pyridoxal phosphate</keyword>
<evidence type="ECO:0000313" key="6">
    <source>
        <dbReference type="EMBL" id="ABZ06470.1"/>
    </source>
</evidence>
<dbReference type="GO" id="GO:0003941">
    <property type="term" value="F:L-serine ammonia-lyase activity"/>
    <property type="evidence" value="ECO:0007669"/>
    <property type="project" value="TreeGrafter"/>
</dbReference>
<dbReference type="InterPro" id="IPR036052">
    <property type="entry name" value="TrpB-like_PALP_sf"/>
</dbReference>
<dbReference type="PANTHER" id="PTHR48078:SF6">
    <property type="entry name" value="L-THREONINE DEHYDRATASE CATABOLIC TDCB"/>
    <property type="match status" value="1"/>
</dbReference>
<dbReference type="EMBL" id="EU016576">
    <property type="protein sequence ID" value="ABZ06470.1"/>
    <property type="molecule type" value="Genomic_DNA"/>
</dbReference>
<dbReference type="AlphaFoldDB" id="B3T1L2"/>
<evidence type="ECO:0000256" key="3">
    <source>
        <dbReference type="ARBA" id="ARBA00022898"/>
    </source>
</evidence>
<proteinExistence type="inferred from homology"/>
<evidence type="ECO:0000256" key="4">
    <source>
        <dbReference type="ARBA" id="ARBA00023239"/>
    </source>
</evidence>
<evidence type="ECO:0000256" key="2">
    <source>
        <dbReference type="ARBA" id="ARBA00005517"/>
    </source>
</evidence>
<dbReference type="InterPro" id="IPR001926">
    <property type="entry name" value="TrpB-like_PALP"/>
</dbReference>
<reference evidence="6" key="1">
    <citation type="journal article" date="2008" name="ISME J.">
        <title>Genomic patterns of recombination, clonal divergence and environment in marine microbial populations.</title>
        <authorList>
            <person name="Konstantinidis K.T."/>
            <person name="Delong E.F."/>
        </authorList>
    </citation>
    <scope>NUCLEOTIDE SEQUENCE</scope>
</reference>